<evidence type="ECO:0008006" key="6">
    <source>
        <dbReference type="Google" id="ProtNLM"/>
    </source>
</evidence>
<comment type="similarity">
    <text evidence="1 3">Belongs to the short-chain dehydrogenases/reductases (SDR) family.</text>
</comment>
<reference evidence="4 5" key="1">
    <citation type="submission" date="2015-06" db="EMBL/GenBank/DDBJ databases">
        <title>Recapitulation of the evolution of biosynthetic gene clusters reveals hidden chemical diversity on bacterial genomes.</title>
        <authorList>
            <person name="Cruz-Morales P."/>
            <person name="Martinez-Guerrero C."/>
            <person name="Morales-Escalante M.A."/>
            <person name="Yanez-Guerra L.A."/>
            <person name="Kopp J.F."/>
            <person name="Feldmann J."/>
            <person name="Ramos-Aboites H.E."/>
            <person name="Barona-Gomez F."/>
        </authorList>
    </citation>
    <scope>NUCLEOTIDE SEQUENCE [LARGE SCALE GENOMIC DNA]</scope>
    <source>
        <strain evidence="4 5">ATCC 31245</strain>
    </source>
</reference>
<dbReference type="OrthoDB" id="4690547at2"/>
<dbReference type="RefSeq" id="WP_048474994.1">
    <property type="nucleotide sequence ID" value="NZ_JBIRUD010000018.1"/>
</dbReference>
<dbReference type="GO" id="GO:0016020">
    <property type="term" value="C:membrane"/>
    <property type="evidence" value="ECO:0007669"/>
    <property type="project" value="TreeGrafter"/>
</dbReference>
<dbReference type="InterPro" id="IPR036291">
    <property type="entry name" value="NAD(P)-bd_dom_sf"/>
</dbReference>
<keyword evidence="2" id="KW-0560">Oxidoreductase</keyword>
<sequence>MTTVLITGASAGLGAAFARGFAAKGCELVLVARDKERLEAVARELGREFGTASEVLPADLLDADGCTAVAERLADRQRPVDILVNNAGFGLPAPFPYSPVEDEERLLDLLVKVPLRLTHAVLPGLRERRRGAVVNVSSVAGLLPTGTYGAAKAWVTAFSESLRVDMEPYGVRVLAVVPGFTRTEFQARAGMDVSSLREAVWLEPEAVVAKALRDLALRRPVSITGRRYQAYALAVRHLPRGFVAARLARKRRPPQSREAT</sequence>
<protein>
    <recommendedName>
        <fullName evidence="6">Short-chain dehydrogenase</fullName>
    </recommendedName>
</protein>
<dbReference type="Gene3D" id="3.40.50.720">
    <property type="entry name" value="NAD(P)-binding Rossmann-like Domain"/>
    <property type="match status" value="1"/>
</dbReference>
<dbReference type="AlphaFoldDB" id="A0A0J7APM9"/>
<dbReference type="PRINTS" id="PR00081">
    <property type="entry name" value="GDHRDH"/>
</dbReference>
<dbReference type="EMBL" id="LFML01000014">
    <property type="protein sequence ID" value="KMO99191.1"/>
    <property type="molecule type" value="Genomic_DNA"/>
</dbReference>
<keyword evidence="5" id="KW-1185">Reference proteome</keyword>
<evidence type="ECO:0000313" key="5">
    <source>
        <dbReference type="Proteomes" id="UP000035932"/>
    </source>
</evidence>
<dbReference type="InterPro" id="IPR002347">
    <property type="entry name" value="SDR_fam"/>
</dbReference>
<proteinExistence type="inferred from homology"/>
<name>A0A0J7APM9_9ACTN</name>
<evidence type="ECO:0000313" key="4">
    <source>
        <dbReference type="EMBL" id="KMO99191.1"/>
    </source>
</evidence>
<dbReference type="Proteomes" id="UP000035932">
    <property type="component" value="Unassembled WGS sequence"/>
</dbReference>
<gene>
    <name evidence="4" type="ORF">ACS04_03590</name>
</gene>
<dbReference type="CDD" id="cd05233">
    <property type="entry name" value="SDR_c"/>
    <property type="match status" value="1"/>
</dbReference>
<dbReference type="PANTHER" id="PTHR44196:SF2">
    <property type="entry name" value="SHORT-CHAIN DEHYDROGENASE-RELATED"/>
    <property type="match status" value="1"/>
</dbReference>
<evidence type="ECO:0000256" key="2">
    <source>
        <dbReference type="ARBA" id="ARBA00023002"/>
    </source>
</evidence>
<dbReference type="PATRIC" id="fig|66430.4.peg.2054"/>
<dbReference type="PANTHER" id="PTHR44196">
    <property type="entry name" value="DEHYDROGENASE/REDUCTASE SDR FAMILY MEMBER 7B"/>
    <property type="match status" value="1"/>
</dbReference>
<evidence type="ECO:0000256" key="3">
    <source>
        <dbReference type="RuleBase" id="RU000363"/>
    </source>
</evidence>
<accession>A0A0J7APM9</accession>
<comment type="caution">
    <text evidence="4">The sequence shown here is derived from an EMBL/GenBank/DDBJ whole genome shotgun (WGS) entry which is preliminary data.</text>
</comment>
<dbReference type="GO" id="GO:0016491">
    <property type="term" value="F:oxidoreductase activity"/>
    <property type="evidence" value="ECO:0007669"/>
    <property type="project" value="UniProtKB-KW"/>
</dbReference>
<dbReference type="STRING" id="66430.ACS04_03590"/>
<evidence type="ECO:0000256" key="1">
    <source>
        <dbReference type="ARBA" id="ARBA00006484"/>
    </source>
</evidence>
<organism evidence="4 5">
    <name type="scientific">Streptomyces roseus</name>
    <dbReference type="NCBI Taxonomy" id="66430"/>
    <lineage>
        <taxon>Bacteria</taxon>
        <taxon>Bacillati</taxon>
        <taxon>Actinomycetota</taxon>
        <taxon>Actinomycetes</taxon>
        <taxon>Kitasatosporales</taxon>
        <taxon>Streptomycetaceae</taxon>
        <taxon>Streptomyces</taxon>
    </lineage>
</organism>
<dbReference type="PIRSF" id="PIRSF000126">
    <property type="entry name" value="11-beta-HSD1"/>
    <property type="match status" value="1"/>
</dbReference>
<dbReference type="SUPFAM" id="SSF51735">
    <property type="entry name" value="NAD(P)-binding Rossmann-fold domains"/>
    <property type="match status" value="1"/>
</dbReference>
<dbReference type="Pfam" id="PF00106">
    <property type="entry name" value="adh_short"/>
    <property type="match status" value="1"/>
</dbReference>
<dbReference type="PRINTS" id="PR00080">
    <property type="entry name" value="SDRFAMILY"/>
</dbReference>